<evidence type="ECO:0000256" key="1">
    <source>
        <dbReference type="SAM" id="MobiDB-lite"/>
    </source>
</evidence>
<evidence type="ECO:0008006" key="4">
    <source>
        <dbReference type="Google" id="ProtNLM"/>
    </source>
</evidence>
<protein>
    <recommendedName>
        <fullName evidence="4">Glycosyl transferase 64 domain-containing protein</fullName>
    </recommendedName>
</protein>
<dbReference type="VEuPathDB" id="CryptoDB:Cvel_26796"/>
<dbReference type="Gene3D" id="3.90.550.50">
    <property type="match status" value="1"/>
</dbReference>
<feature type="chain" id="PRO_5005191897" description="Glycosyl transferase 64 domain-containing protein" evidence="2">
    <location>
        <begin position="27"/>
        <end position="532"/>
    </location>
</feature>
<feature type="compositionally biased region" description="Polar residues" evidence="1">
    <location>
        <begin position="483"/>
        <end position="499"/>
    </location>
</feature>
<proteinExistence type="predicted"/>
<evidence type="ECO:0000313" key="3">
    <source>
        <dbReference type="EMBL" id="CEM42511.1"/>
    </source>
</evidence>
<dbReference type="EMBL" id="CDMZ01002467">
    <property type="protein sequence ID" value="CEM42511.1"/>
    <property type="molecule type" value="Genomic_DNA"/>
</dbReference>
<feature type="compositionally biased region" description="Basic residues" evidence="1">
    <location>
        <begin position="182"/>
        <end position="198"/>
    </location>
</feature>
<sequence>MAFLRVGRVILSAVPLLFLLFDTVGANAIAPKECAFNEQVERGEVFPSLLVVVRTIAKNGPSRLREIASTWARNIPHRTDQGILFVGSPEAEGNPLNGTLRDTYVNTDCDPALGREHDKWCKTVSMFKAAKVASERTKAEFGRRYWDWIYFVDDDVFLDPDNAQRWLAARFSTESPRGGNEKKKHVEGKRAGGKKGKEKHVDTHLASSALPLPADSRRRLAPSAQTDRAEVVALNACSAVRCSGYCGGVGWLVNAAAVDLFLNGGDKERYPLVEKEVYDKAQECGRWDDIAVGMIFADRQRRSGGSAKLEQVPMENVYGWGLTSTEVMDSMGKGREADGPPILYHYLTEEMKGGMESIDRLMKLSGSHREIEEPNRKKPCVYETSKDEPLPQVQKLLVAPDAGFPGPSVPAILARDSAVIPHENDSTGIGRGWVESDEREREGVSAKARVSDRVEGGSLQTFSASWRGAEGGEGLAASEPKTVASSNQAVRAPGLSSQGERGEALRKDKKESERKRTADDAAVPSDWFIRFL</sequence>
<keyword evidence="2" id="KW-0732">Signal</keyword>
<evidence type="ECO:0000256" key="2">
    <source>
        <dbReference type="SAM" id="SignalP"/>
    </source>
</evidence>
<accession>A0A0G4HEL0</accession>
<feature type="region of interest" description="Disordered" evidence="1">
    <location>
        <begin position="173"/>
        <end position="202"/>
    </location>
</feature>
<feature type="compositionally biased region" description="Basic and acidic residues" evidence="1">
    <location>
        <begin position="500"/>
        <end position="519"/>
    </location>
</feature>
<gene>
    <name evidence="3" type="ORF">Cvel_26796</name>
</gene>
<feature type="region of interest" description="Disordered" evidence="1">
    <location>
        <begin position="422"/>
        <end position="452"/>
    </location>
</feature>
<feature type="compositionally biased region" description="Basic and acidic residues" evidence="1">
    <location>
        <begin position="434"/>
        <end position="452"/>
    </location>
</feature>
<organism evidence="3">
    <name type="scientific">Chromera velia CCMP2878</name>
    <dbReference type="NCBI Taxonomy" id="1169474"/>
    <lineage>
        <taxon>Eukaryota</taxon>
        <taxon>Sar</taxon>
        <taxon>Alveolata</taxon>
        <taxon>Colpodellida</taxon>
        <taxon>Chromeraceae</taxon>
        <taxon>Chromera</taxon>
    </lineage>
</organism>
<dbReference type="AlphaFoldDB" id="A0A0G4HEL0"/>
<feature type="signal peptide" evidence="2">
    <location>
        <begin position="1"/>
        <end position="26"/>
    </location>
</feature>
<reference evidence="3" key="1">
    <citation type="submission" date="2014-11" db="EMBL/GenBank/DDBJ databases">
        <authorList>
            <person name="Otto D Thomas"/>
            <person name="Naeem Raeece"/>
        </authorList>
    </citation>
    <scope>NUCLEOTIDE SEQUENCE</scope>
</reference>
<feature type="region of interest" description="Disordered" evidence="1">
    <location>
        <begin position="470"/>
        <end position="520"/>
    </location>
</feature>
<name>A0A0G4HEL0_9ALVE</name>